<evidence type="ECO:0000259" key="7">
    <source>
        <dbReference type="Pfam" id="PF13396"/>
    </source>
</evidence>
<dbReference type="InterPro" id="IPR027379">
    <property type="entry name" value="CLS_N"/>
</dbReference>
<feature type="transmembrane region" description="Helical" evidence="6">
    <location>
        <begin position="6"/>
        <end position="28"/>
    </location>
</feature>
<organism evidence="8 9">
    <name type="scientific">Methanococcoides methylutens</name>
    <dbReference type="NCBI Taxonomy" id="2226"/>
    <lineage>
        <taxon>Archaea</taxon>
        <taxon>Methanobacteriati</taxon>
        <taxon>Methanobacteriota</taxon>
        <taxon>Stenosarchaea group</taxon>
        <taxon>Methanomicrobia</taxon>
        <taxon>Methanosarcinales</taxon>
        <taxon>Methanosarcinaceae</taxon>
        <taxon>Methanococcoides</taxon>
    </lineage>
</organism>
<evidence type="ECO:0000256" key="2">
    <source>
        <dbReference type="ARBA" id="ARBA00022475"/>
    </source>
</evidence>
<sequence length="71" mass="8256">MGQPLWGIILIALVFWIFMLVDCIQRSIDRFPGKGDYDKLIWSAALIFLNFIGAILYYYLVRKQDIIGEIS</sequence>
<proteinExistence type="predicted"/>
<keyword evidence="4 6" id="KW-1133">Transmembrane helix</keyword>
<evidence type="ECO:0000256" key="5">
    <source>
        <dbReference type="ARBA" id="ARBA00023136"/>
    </source>
</evidence>
<keyword evidence="3 6" id="KW-0812">Transmembrane</keyword>
<protein>
    <recommendedName>
        <fullName evidence="7">Cardiolipin synthase N-terminal domain-containing protein</fullName>
    </recommendedName>
</protein>
<gene>
    <name evidence="8" type="ORF">LI82_06780</name>
</gene>
<dbReference type="EMBL" id="JRHO01000013">
    <property type="protein sequence ID" value="KGK98571.1"/>
    <property type="molecule type" value="Genomic_DNA"/>
</dbReference>
<accession>A0A099T2Z0</accession>
<dbReference type="AlphaFoldDB" id="A0A099T2Z0"/>
<name>A0A099T2Z0_METMT</name>
<comment type="subcellular location">
    <subcellularLocation>
        <location evidence="1">Cell membrane</location>
        <topology evidence="1">Multi-pass membrane protein</topology>
    </subcellularLocation>
</comment>
<feature type="domain" description="Cardiolipin synthase N-terminal" evidence="7">
    <location>
        <begin position="14"/>
        <end position="59"/>
    </location>
</feature>
<reference evidence="8 9" key="1">
    <citation type="submission" date="2014-09" db="EMBL/GenBank/DDBJ databases">
        <title>Draft genome sequence of an obligately methylotrophic methanogen, Methanococcoides methylutens, isolated from marine sediment.</title>
        <authorList>
            <person name="Guan Y."/>
            <person name="Ngugi D.K."/>
            <person name="Blom J."/>
            <person name="Ali S."/>
            <person name="Ferry J.G."/>
            <person name="Stingl U."/>
        </authorList>
    </citation>
    <scope>NUCLEOTIDE SEQUENCE [LARGE SCALE GENOMIC DNA]</scope>
    <source>
        <strain evidence="8 9">DSM 2657</strain>
    </source>
</reference>
<keyword evidence="5 6" id="KW-0472">Membrane</keyword>
<dbReference type="Pfam" id="PF13396">
    <property type="entry name" value="PLDc_N"/>
    <property type="match status" value="1"/>
</dbReference>
<keyword evidence="2" id="KW-1003">Cell membrane</keyword>
<evidence type="ECO:0000313" key="9">
    <source>
        <dbReference type="Proteomes" id="UP000029859"/>
    </source>
</evidence>
<evidence type="ECO:0000256" key="1">
    <source>
        <dbReference type="ARBA" id="ARBA00004651"/>
    </source>
</evidence>
<dbReference type="Proteomes" id="UP000029859">
    <property type="component" value="Unassembled WGS sequence"/>
</dbReference>
<feature type="transmembrane region" description="Helical" evidence="6">
    <location>
        <begin position="40"/>
        <end position="60"/>
    </location>
</feature>
<comment type="caution">
    <text evidence="8">The sequence shown here is derived from an EMBL/GenBank/DDBJ whole genome shotgun (WGS) entry which is preliminary data.</text>
</comment>
<dbReference type="GO" id="GO:0005886">
    <property type="term" value="C:plasma membrane"/>
    <property type="evidence" value="ECO:0007669"/>
    <property type="project" value="UniProtKB-SubCell"/>
</dbReference>
<evidence type="ECO:0000256" key="6">
    <source>
        <dbReference type="SAM" id="Phobius"/>
    </source>
</evidence>
<keyword evidence="9" id="KW-1185">Reference proteome</keyword>
<evidence type="ECO:0000256" key="3">
    <source>
        <dbReference type="ARBA" id="ARBA00022692"/>
    </source>
</evidence>
<evidence type="ECO:0000256" key="4">
    <source>
        <dbReference type="ARBA" id="ARBA00022989"/>
    </source>
</evidence>
<evidence type="ECO:0000313" key="8">
    <source>
        <dbReference type="EMBL" id="KGK98571.1"/>
    </source>
</evidence>